<feature type="domain" description="Abortive phage infection protein C-terminal" evidence="1">
    <location>
        <begin position="236"/>
        <end position="561"/>
    </location>
</feature>
<evidence type="ECO:0008006" key="5">
    <source>
        <dbReference type="Google" id="ProtNLM"/>
    </source>
</evidence>
<dbReference type="AlphaFoldDB" id="A0A919BHE1"/>
<name>A0A919BHE1_9GAMM</name>
<dbReference type="Proteomes" id="UP000623842">
    <property type="component" value="Unassembled WGS sequence"/>
</dbReference>
<organism evidence="3 4">
    <name type="scientific">Thalassotalea marina</name>
    <dbReference type="NCBI Taxonomy" id="1673741"/>
    <lineage>
        <taxon>Bacteria</taxon>
        <taxon>Pseudomonadati</taxon>
        <taxon>Pseudomonadota</taxon>
        <taxon>Gammaproteobacteria</taxon>
        <taxon>Alteromonadales</taxon>
        <taxon>Colwelliaceae</taxon>
        <taxon>Thalassotalea</taxon>
    </lineage>
</organism>
<dbReference type="Pfam" id="PF10592">
    <property type="entry name" value="AIPR"/>
    <property type="match status" value="1"/>
</dbReference>
<comment type="caution">
    <text evidence="3">The sequence shown here is derived from an EMBL/GenBank/DDBJ whole genome shotgun (WGS) entry which is preliminary data.</text>
</comment>
<evidence type="ECO:0000313" key="4">
    <source>
        <dbReference type="Proteomes" id="UP000623842"/>
    </source>
</evidence>
<dbReference type="InterPro" id="IPR055101">
    <property type="entry name" value="AIPR_N"/>
</dbReference>
<feature type="domain" description="Abortive infection phage resistance protein N-terminal" evidence="2">
    <location>
        <begin position="30"/>
        <end position="177"/>
    </location>
</feature>
<reference evidence="3" key="1">
    <citation type="journal article" date="2014" name="Int. J. Syst. Evol. Microbiol.">
        <title>Complete genome sequence of Corynebacterium casei LMG S-19264T (=DSM 44701T), isolated from a smear-ripened cheese.</title>
        <authorList>
            <consortium name="US DOE Joint Genome Institute (JGI-PGF)"/>
            <person name="Walter F."/>
            <person name="Albersmeier A."/>
            <person name="Kalinowski J."/>
            <person name="Ruckert C."/>
        </authorList>
    </citation>
    <scope>NUCLEOTIDE SEQUENCE</scope>
    <source>
        <strain evidence="3">KCTC 42731</strain>
    </source>
</reference>
<dbReference type="EMBL" id="BNCK01000003">
    <property type="protein sequence ID" value="GHF88121.1"/>
    <property type="molecule type" value="Genomic_DNA"/>
</dbReference>
<gene>
    <name evidence="3" type="ORF">GCM10017161_14740</name>
</gene>
<evidence type="ECO:0000259" key="2">
    <source>
        <dbReference type="Pfam" id="PF22879"/>
    </source>
</evidence>
<accession>A0A919BHE1</accession>
<dbReference type="RefSeq" id="WP_189768798.1">
    <property type="nucleotide sequence ID" value="NZ_BNCK01000003.1"/>
</dbReference>
<evidence type="ECO:0000259" key="1">
    <source>
        <dbReference type="Pfam" id="PF10592"/>
    </source>
</evidence>
<dbReference type="InterPro" id="IPR018891">
    <property type="entry name" value="AIPR_C"/>
</dbReference>
<dbReference type="Pfam" id="PF22879">
    <property type="entry name" value="AIPR_N"/>
    <property type="match status" value="1"/>
</dbReference>
<keyword evidence="4" id="KW-1185">Reference proteome</keyword>
<reference evidence="3" key="2">
    <citation type="submission" date="2020-09" db="EMBL/GenBank/DDBJ databases">
        <authorList>
            <person name="Sun Q."/>
            <person name="Kim S."/>
        </authorList>
    </citation>
    <scope>NUCLEOTIDE SEQUENCE</scope>
    <source>
        <strain evidence="3">KCTC 42731</strain>
    </source>
</reference>
<sequence length="700" mass="80430">MEQLLQFKNELINGVKLSAEKDLCFEEEKFFELVSESISEAGILDNIEYHPYRNTNKYMKIDGYSWNPLEKTLSGIITDYEDIEDILTITKSDLVKLGKNVSRFLEKIDDEVFLDSLEESTDRVIANSMNFYLPEVLKFRVVVLSTRKLSERVKKITIDEIRNKPTSIEIWDLDRLKTLSESGTENEPFSIDFLNICNGLHNLPANTEDEDTHTYLCVMPGKVLSDIYDEFGQRLLEANVRTFLDFRSGVNKGIRKALLTEPENFFAYNNGLTCTATNVEFREINGQKVISKMDNLQIVNGGQTTASIYFSPKEKGGIGNRLYKDIDLEKVFVQMKLTVIRDEDKIENLKSRISQYANTQNSIQKADLVSNHPYHRNIEKLALSIPMPAGDSGLSTKWFYERARGQYSTRVRGLSKAQKDRFMLEYPKSQKFVKTDMAKYENTWRMKPHEVKKGAQENLKLLGPVIAEEYEKDESKFKHAFYRELIAKAILFKSADSIIAKSDWYKEEKGFKAEAVTYTLSFLRHLLLSQGKDLNLLRIFQNQSISKSLSAQIDVLGKFVRGKILDPSFRQGQGNPSEFCKSQKGWDIFKTVNFDLELLTDSDLLNANELKEKKEDDKNLNEAGAQIDAQTGIMDVKKEEWLAISNFYKDQGYPHYHKNISLPTKCANMYLGGDLPSDKQSKEALNIRSRAYNEGFDFIN</sequence>
<evidence type="ECO:0000313" key="3">
    <source>
        <dbReference type="EMBL" id="GHF88121.1"/>
    </source>
</evidence>
<proteinExistence type="predicted"/>
<protein>
    <recommendedName>
        <fullName evidence="5">AIPR protein</fullName>
    </recommendedName>
</protein>